<dbReference type="Proteomes" id="UP000198883">
    <property type="component" value="Unassembled WGS sequence"/>
</dbReference>
<name>A0A1H8A4D8_9PAST</name>
<proteinExistence type="predicted"/>
<organism evidence="1 2">
    <name type="scientific">Phocoenobacter skyensis</name>
    <dbReference type="NCBI Taxonomy" id="97481"/>
    <lineage>
        <taxon>Bacteria</taxon>
        <taxon>Pseudomonadati</taxon>
        <taxon>Pseudomonadota</taxon>
        <taxon>Gammaproteobacteria</taxon>
        <taxon>Pasteurellales</taxon>
        <taxon>Pasteurellaceae</taxon>
        <taxon>Phocoenobacter</taxon>
    </lineage>
</organism>
<protein>
    <submittedName>
        <fullName evidence="1">Uncharacterized protein</fullName>
    </submittedName>
</protein>
<gene>
    <name evidence="1" type="ORF">SAMN05444853_1374</name>
</gene>
<reference evidence="2" key="1">
    <citation type="submission" date="2016-10" db="EMBL/GenBank/DDBJ databases">
        <authorList>
            <person name="Varghese N."/>
            <person name="Submissions S."/>
        </authorList>
    </citation>
    <scope>NUCLEOTIDE SEQUENCE [LARGE SCALE GENOMIC DNA]</scope>
    <source>
        <strain evidence="2">DSM 24204</strain>
    </source>
</reference>
<dbReference type="AlphaFoldDB" id="A0A1H8A4D8"/>
<accession>A0A1H8A4D8</accession>
<evidence type="ECO:0000313" key="1">
    <source>
        <dbReference type="EMBL" id="SEM65451.1"/>
    </source>
</evidence>
<sequence>MDNLSLIELLDLLCPAVSSVETDKKEQALTFAVKKVKVNLSEDEKREAQVYYAGYLLTNQKRTQSIDSIPIGVTREEEGDLSRSYGDNGVGIDLYGYLAAYQNIIDSAKQTITMVPMSRS</sequence>
<dbReference type="RefSeq" id="WP_090923383.1">
    <property type="nucleotide sequence ID" value="NZ_CP016180.1"/>
</dbReference>
<dbReference type="EMBL" id="FOBN01000037">
    <property type="protein sequence ID" value="SEM65451.1"/>
    <property type="molecule type" value="Genomic_DNA"/>
</dbReference>
<evidence type="ECO:0000313" key="2">
    <source>
        <dbReference type="Proteomes" id="UP000198883"/>
    </source>
</evidence>
<dbReference type="GeneID" id="83545301"/>
<dbReference type="STRING" id="97481.SAMN05444853_1374"/>